<dbReference type="Proteomes" id="UP000192418">
    <property type="component" value="Unassembled WGS sequence"/>
</dbReference>
<proteinExistence type="predicted"/>
<evidence type="ECO:0000313" key="3">
    <source>
        <dbReference type="Proteomes" id="UP000192418"/>
    </source>
</evidence>
<sequence>MIIRKELKGNYTRIPNEFLQDETISDKARGTLARLLSRPDTWNVNVNHLVKTGKDGHTALRSSLTELVEAGYLHKEVTRGECGRITGTRYVVFDHRVDPAATESVLDIAKCDVTKGTKNSGVTICDLKSKDILSGGCSDVSSGEVSKVASNSRQLIIQEGDATPKLGAPMEKSSQAKTQTRDTHANNDDRMRKTHIRESEDVITNKGINNPKGETTTAPDPEPKVEVVEPPSSYPATEDINSLWDLIPEQHQQPMVKALVNKSAKEYSPLEVREAIAYATANVKGGWMQYKAYLDKTLKNQWAAGYLETMKSQPTTTAMLSPGGFAGAIPAGRYPNGTVTGCKRMDSNYMAAAQFLTEMGVEA</sequence>
<dbReference type="EMBL" id="FWXY01000009">
    <property type="protein sequence ID" value="SMC74513.1"/>
    <property type="molecule type" value="Genomic_DNA"/>
</dbReference>
<organism evidence="2 3">
    <name type="scientific">Desulfocicer vacuolatum DSM 3385</name>
    <dbReference type="NCBI Taxonomy" id="1121400"/>
    <lineage>
        <taxon>Bacteria</taxon>
        <taxon>Pseudomonadati</taxon>
        <taxon>Thermodesulfobacteriota</taxon>
        <taxon>Desulfobacteria</taxon>
        <taxon>Desulfobacterales</taxon>
        <taxon>Desulfobacteraceae</taxon>
        <taxon>Desulfocicer</taxon>
    </lineage>
</organism>
<protein>
    <recommendedName>
        <fullName evidence="4">Helix-turn-helix domain-containing protein</fullName>
    </recommendedName>
</protein>
<feature type="compositionally biased region" description="Polar residues" evidence="1">
    <location>
        <begin position="206"/>
        <end position="218"/>
    </location>
</feature>
<evidence type="ECO:0000313" key="2">
    <source>
        <dbReference type="EMBL" id="SMC74513.1"/>
    </source>
</evidence>
<dbReference type="STRING" id="1121400.SAMN02746065_1099"/>
<keyword evidence="3" id="KW-1185">Reference proteome</keyword>
<dbReference type="RefSeq" id="WP_084068751.1">
    <property type="nucleotide sequence ID" value="NZ_FWXY01000009.1"/>
</dbReference>
<dbReference type="OrthoDB" id="5418093at2"/>
<evidence type="ECO:0008006" key="4">
    <source>
        <dbReference type="Google" id="ProtNLM"/>
    </source>
</evidence>
<dbReference type="AlphaFoldDB" id="A0A1W2BNS7"/>
<feature type="region of interest" description="Disordered" evidence="1">
    <location>
        <begin position="161"/>
        <end position="187"/>
    </location>
</feature>
<reference evidence="2 3" key="1">
    <citation type="submission" date="2017-04" db="EMBL/GenBank/DDBJ databases">
        <authorList>
            <person name="Afonso C.L."/>
            <person name="Miller P.J."/>
            <person name="Scott M.A."/>
            <person name="Spackman E."/>
            <person name="Goraichik I."/>
            <person name="Dimitrov K.M."/>
            <person name="Suarez D.L."/>
            <person name="Swayne D.E."/>
        </authorList>
    </citation>
    <scope>NUCLEOTIDE SEQUENCE [LARGE SCALE GENOMIC DNA]</scope>
    <source>
        <strain evidence="2 3">DSM 3385</strain>
    </source>
</reference>
<name>A0A1W2BNS7_9BACT</name>
<evidence type="ECO:0000256" key="1">
    <source>
        <dbReference type="SAM" id="MobiDB-lite"/>
    </source>
</evidence>
<accession>A0A1W2BNS7</accession>
<feature type="region of interest" description="Disordered" evidence="1">
    <location>
        <begin position="205"/>
        <end position="234"/>
    </location>
</feature>
<gene>
    <name evidence="2" type="ORF">SAMN02746065_1099</name>
</gene>